<evidence type="ECO:0000313" key="2">
    <source>
        <dbReference type="EMBL" id="OXA79087.1"/>
    </source>
</evidence>
<evidence type="ECO:0000313" key="3">
    <source>
        <dbReference type="Proteomes" id="UP000198382"/>
    </source>
</evidence>
<reference evidence="2 3" key="1">
    <citation type="submission" date="2016-11" db="EMBL/GenBank/DDBJ databases">
        <title>Whole genomes of Flavobacteriaceae.</title>
        <authorList>
            <person name="Stine C."/>
            <person name="Li C."/>
            <person name="Tadesse D."/>
        </authorList>
    </citation>
    <scope>NUCLEOTIDE SEQUENCE [LARGE SCALE GENOMIC DNA]</scope>
    <source>
        <strain evidence="2 3">DSM 15937</strain>
    </source>
</reference>
<dbReference type="Proteomes" id="UP000198382">
    <property type="component" value="Unassembled WGS sequence"/>
</dbReference>
<evidence type="ECO:0008006" key="4">
    <source>
        <dbReference type="Google" id="ProtNLM"/>
    </source>
</evidence>
<proteinExistence type="predicted"/>
<dbReference type="Pfam" id="PF16132">
    <property type="entry name" value="DUF4843"/>
    <property type="match status" value="1"/>
</dbReference>
<name>A0ABX4BR26_FLAFR</name>
<protein>
    <recommendedName>
        <fullName evidence="4">DUF4843 domain-containing protein</fullName>
    </recommendedName>
</protein>
<keyword evidence="3" id="KW-1185">Reference proteome</keyword>
<comment type="caution">
    <text evidence="2">The sequence shown here is derived from an EMBL/GenBank/DDBJ whole genome shotgun (WGS) entry which is preliminary data.</text>
</comment>
<accession>A0ABX4BR26</accession>
<sequence>MKKIFILNIVFLAFLSLTSCNQEEIQTYSGTDNIYFSPSVYPITALRILTDSVGVSFALEKPVIIEKTYKIPIRVQGKLSDADRKVKVSIDPSSTAVQGTHFKLPDNIVMHAGREVDTIEVKFFRTPEMKNKSFLLVLNLEENEAFTTKMESTVTNVLTKKTMSHVRFKLSIDDKLTQPPGWFTTYLSTFSAKKFFLMCDLIHLEPEMFNQKLGSPGLAIADIQYYGNFMKRYLADQKAMGNIIYDENGTEMFFL</sequence>
<dbReference type="InterPro" id="IPR032299">
    <property type="entry name" value="DUF4843"/>
</dbReference>
<keyword evidence="1" id="KW-0732">Signal</keyword>
<feature type="signal peptide" evidence="1">
    <location>
        <begin position="1"/>
        <end position="21"/>
    </location>
</feature>
<organism evidence="2 3">
    <name type="scientific">Flavobacterium frigidimaris</name>
    <dbReference type="NCBI Taxonomy" id="262320"/>
    <lineage>
        <taxon>Bacteria</taxon>
        <taxon>Pseudomonadati</taxon>
        <taxon>Bacteroidota</taxon>
        <taxon>Flavobacteriia</taxon>
        <taxon>Flavobacteriales</taxon>
        <taxon>Flavobacteriaceae</taxon>
        <taxon>Flavobacterium</taxon>
    </lineage>
</organism>
<dbReference type="EMBL" id="MUGV01000018">
    <property type="protein sequence ID" value="OXA79087.1"/>
    <property type="molecule type" value="Genomic_DNA"/>
</dbReference>
<feature type="chain" id="PRO_5046326025" description="DUF4843 domain-containing protein" evidence="1">
    <location>
        <begin position="22"/>
        <end position="255"/>
    </location>
</feature>
<evidence type="ECO:0000256" key="1">
    <source>
        <dbReference type="SAM" id="SignalP"/>
    </source>
</evidence>
<gene>
    <name evidence="2" type="ORF">B0A65_11095</name>
</gene>
<dbReference type="RefSeq" id="WP_074658869.1">
    <property type="nucleotide sequence ID" value="NZ_MUGV01000018.1"/>
</dbReference>
<dbReference type="PROSITE" id="PS51257">
    <property type="entry name" value="PROKAR_LIPOPROTEIN"/>
    <property type="match status" value="1"/>
</dbReference>